<dbReference type="PRINTS" id="PR00039">
    <property type="entry name" value="HTHLYSR"/>
</dbReference>
<dbReference type="AlphaFoldDB" id="A0A9X3EX40"/>
<evidence type="ECO:0000313" key="7">
    <source>
        <dbReference type="Proteomes" id="UP001150924"/>
    </source>
</evidence>
<evidence type="ECO:0000256" key="3">
    <source>
        <dbReference type="ARBA" id="ARBA00023125"/>
    </source>
</evidence>
<evidence type="ECO:0000313" key="6">
    <source>
        <dbReference type="EMBL" id="MCY1007716.1"/>
    </source>
</evidence>
<evidence type="ECO:0000256" key="4">
    <source>
        <dbReference type="ARBA" id="ARBA00023163"/>
    </source>
</evidence>
<comment type="caution">
    <text evidence="6">The sequence shown here is derived from an EMBL/GenBank/DDBJ whole genome shotgun (WGS) entry which is preliminary data.</text>
</comment>
<dbReference type="SUPFAM" id="SSF46785">
    <property type="entry name" value="Winged helix' DNA-binding domain"/>
    <property type="match status" value="1"/>
</dbReference>
<dbReference type="EMBL" id="JAPNKE010000002">
    <property type="protein sequence ID" value="MCY1007716.1"/>
    <property type="molecule type" value="Genomic_DNA"/>
</dbReference>
<evidence type="ECO:0000259" key="5">
    <source>
        <dbReference type="PROSITE" id="PS50931"/>
    </source>
</evidence>
<name>A0A9X3EX40_9BACT</name>
<dbReference type="InterPro" id="IPR058163">
    <property type="entry name" value="LysR-type_TF_proteobact-type"/>
</dbReference>
<dbReference type="Gene3D" id="1.10.10.10">
    <property type="entry name" value="Winged helix-like DNA-binding domain superfamily/Winged helix DNA-binding domain"/>
    <property type="match status" value="1"/>
</dbReference>
<comment type="similarity">
    <text evidence="1">Belongs to the LysR transcriptional regulatory family.</text>
</comment>
<dbReference type="Gene3D" id="3.40.190.10">
    <property type="entry name" value="Periplasmic binding protein-like II"/>
    <property type="match status" value="2"/>
</dbReference>
<dbReference type="InterPro" id="IPR036388">
    <property type="entry name" value="WH-like_DNA-bd_sf"/>
</dbReference>
<keyword evidence="4" id="KW-0804">Transcription</keyword>
<keyword evidence="3" id="KW-0238">DNA-binding</keyword>
<dbReference type="Pfam" id="PF03466">
    <property type="entry name" value="LysR_substrate"/>
    <property type="match status" value="1"/>
</dbReference>
<dbReference type="Proteomes" id="UP001150924">
    <property type="component" value="Unassembled WGS sequence"/>
</dbReference>
<reference evidence="6" key="1">
    <citation type="submission" date="2022-11" db="EMBL/GenBank/DDBJ databases">
        <title>Minimal conservation of predation-associated metabolite biosynthetic gene clusters underscores biosynthetic potential of Myxococcota including descriptions for ten novel species: Archangium lansinium sp. nov., Myxococcus landrumus sp. nov., Nannocystis bai.</title>
        <authorList>
            <person name="Ahearne A."/>
            <person name="Stevens C."/>
            <person name="Phillips K."/>
        </authorList>
    </citation>
    <scope>NUCLEOTIDE SEQUENCE</scope>
    <source>
        <strain evidence="6">Na p29</strain>
    </source>
</reference>
<dbReference type="SUPFAM" id="SSF53850">
    <property type="entry name" value="Periplasmic binding protein-like II"/>
    <property type="match status" value="1"/>
</dbReference>
<evidence type="ECO:0000256" key="2">
    <source>
        <dbReference type="ARBA" id="ARBA00023015"/>
    </source>
</evidence>
<dbReference type="GO" id="GO:0006351">
    <property type="term" value="P:DNA-templated transcription"/>
    <property type="evidence" value="ECO:0007669"/>
    <property type="project" value="TreeGrafter"/>
</dbReference>
<dbReference type="GO" id="GO:0003700">
    <property type="term" value="F:DNA-binding transcription factor activity"/>
    <property type="evidence" value="ECO:0007669"/>
    <property type="project" value="InterPro"/>
</dbReference>
<dbReference type="GO" id="GO:0043565">
    <property type="term" value="F:sequence-specific DNA binding"/>
    <property type="evidence" value="ECO:0007669"/>
    <property type="project" value="TreeGrafter"/>
</dbReference>
<accession>A0A9X3EX40</accession>
<evidence type="ECO:0000256" key="1">
    <source>
        <dbReference type="ARBA" id="ARBA00009437"/>
    </source>
</evidence>
<dbReference type="PANTHER" id="PTHR30537:SF3">
    <property type="entry name" value="TRANSCRIPTIONAL REGULATORY PROTEIN"/>
    <property type="match status" value="1"/>
</dbReference>
<proteinExistence type="inferred from homology"/>
<dbReference type="InterPro" id="IPR036390">
    <property type="entry name" value="WH_DNA-bd_sf"/>
</dbReference>
<dbReference type="InterPro" id="IPR000847">
    <property type="entry name" value="LysR_HTH_N"/>
</dbReference>
<feature type="domain" description="HTH lysR-type" evidence="5">
    <location>
        <begin position="14"/>
        <end position="70"/>
    </location>
</feature>
<dbReference type="PANTHER" id="PTHR30537">
    <property type="entry name" value="HTH-TYPE TRANSCRIPTIONAL REGULATOR"/>
    <property type="match status" value="1"/>
</dbReference>
<dbReference type="InterPro" id="IPR005119">
    <property type="entry name" value="LysR_subst-bd"/>
</dbReference>
<gene>
    <name evidence="6" type="ORF">OV079_19600</name>
</gene>
<dbReference type="PROSITE" id="PS50931">
    <property type="entry name" value="HTH_LYSR"/>
    <property type="match status" value="1"/>
</dbReference>
<organism evidence="6 7">
    <name type="scientific">Nannocystis pusilla</name>
    <dbReference type="NCBI Taxonomy" id="889268"/>
    <lineage>
        <taxon>Bacteria</taxon>
        <taxon>Pseudomonadati</taxon>
        <taxon>Myxococcota</taxon>
        <taxon>Polyangia</taxon>
        <taxon>Nannocystales</taxon>
        <taxon>Nannocystaceae</taxon>
        <taxon>Nannocystis</taxon>
    </lineage>
</organism>
<keyword evidence="7" id="KW-1185">Reference proteome</keyword>
<protein>
    <submittedName>
        <fullName evidence="6">LysR family transcriptional regulator</fullName>
    </submittedName>
</protein>
<sequence>MSRDLAATRALLGDWDAVRYFLAVAREGSFSRAARLLGTDQSTVSRRIAALEEALGRKLFERGPRAVVHSSFGAQLVEAALAVERAMLALQDRAHASEVRVSGRVRVALTEGLAQHVVAPRVLPPLLARHPELAIELHTSDAAVDLARHETDIAIRFFRTPRGELVGQRVARLERALLTSHAAKRRLRGVAARDLPWIAYVHPSFVAPERAWLDAIGAPRATLECTSVETQLALVRAGLGVAVAPRSYAAVMPELCVLEVAELPPLPPLEVYVVTRAAIRRVPRVAAVYEALVAGLRALEAG</sequence>
<dbReference type="Pfam" id="PF00126">
    <property type="entry name" value="HTH_1"/>
    <property type="match status" value="1"/>
</dbReference>
<keyword evidence="2" id="KW-0805">Transcription regulation</keyword>
<dbReference type="RefSeq" id="WP_267770357.1">
    <property type="nucleotide sequence ID" value="NZ_JAPNKE010000002.1"/>
</dbReference>